<comment type="caution">
    <text evidence="9">The sequence shown here is derived from an EMBL/GenBank/DDBJ whole genome shotgun (WGS) entry which is preliminary data.</text>
</comment>
<feature type="transmembrane region" description="Helical" evidence="7">
    <location>
        <begin position="186"/>
        <end position="203"/>
    </location>
</feature>
<accession>A0ABV3TE78</accession>
<feature type="transmembrane region" description="Helical" evidence="7">
    <location>
        <begin position="737"/>
        <end position="756"/>
    </location>
</feature>
<evidence type="ECO:0000256" key="7">
    <source>
        <dbReference type="SAM" id="Phobius"/>
    </source>
</evidence>
<evidence type="ECO:0000256" key="5">
    <source>
        <dbReference type="ARBA" id="ARBA00022989"/>
    </source>
</evidence>
<feature type="transmembrane region" description="Helical" evidence="7">
    <location>
        <begin position="411"/>
        <end position="430"/>
    </location>
</feature>
<reference evidence="9 10" key="1">
    <citation type="submission" date="2024-02" db="EMBL/GenBank/DDBJ databases">
        <title>New especies of Spiribacter isolated from saline water.</title>
        <authorList>
            <person name="Leon M.J."/>
            <person name="De La Haba R."/>
            <person name="Sanchez-Porro C."/>
            <person name="Ventosa A."/>
        </authorList>
    </citation>
    <scope>NUCLEOTIDE SEQUENCE [LARGE SCALE GENOMIC DNA]</scope>
    <source>
        <strain evidence="10">ag22IC6-390</strain>
    </source>
</reference>
<feature type="transmembrane region" description="Helical" evidence="7">
    <location>
        <begin position="47"/>
        <end position="67"/>
    </location>
</feature>
<feature type="transmembrane region" description="Helical" evidence="7">
    <location>
        <begin position="297"/>
        <end position="317"/>
    </location>
</feature>
<dbReference type="Pfam" id="PF00953">
    <property type="entry name" value="Glycos_transf_4"/>
    <property type="match status" value="1"/>
</dbReference>
<name>A0ABV3TE78_9GAMM</name>
<dbReference type="EMBL" id="JBAKFM010000003">
    <property type="protein sequence ID" value="MEX0469418.1"/>
    <property type="molecule type" value="Genomic_DNA"/>
</dbReference>
<feature type="transmembrane region" description="Helical" evidence="7">
    <location>
        <begin position="762"/>
        <end position="781"/>
    </location>
</feature>
<keyword evidence="6 7" id="KW-0472">Membrane</keyword>
<evidence type="ECO:0000313" key="9">
    <source>
        <dbReference type="EMBL" id="MEX0469418.1"/>
    </source>
</evidence>
<feature type="transmembrane region" description="Helical" evidence="7">
    <location>
        <begin position="699"/>
        <end position="725"/>
    </location>
</feature>
<comment type="subcellular location">
    <subcellularLocation>
        <location evidence="1">Cell membrane</location>
        <topology evidence="1">Multi-pass membrane protein</topology>
    </subcellularLocation>
</comment>
<feature type="transmembrane region" description="Helical" evidence="7">
    <location>
        <begin position="506"/>
        <end position="526"/>
    </location>
</feature>
<feature type="transmembrane region" description="Helical" evidence="7">
    <location>
        <begin position="557"/>
        <end position="575"/>
    </location>
</feature>
<evidence type="ECO:0000259" key="8">
    <source>
        <dbReference type="Pfam" id="PF04932"/>
    </source>
</evidence>
<dbReference type="Proteomes" id="UP001556709">
    <property type="component" value="Unassembled WGS sequence"/>
</dbReference>
<gene>
    <name evidence="9" type="ORF">V6X73_06745</name>
</gene>
<feature type="transmembrane region" description="Helical" evidence="7">
    <location>
        <begin position="102"/>
        <end position="120"/>
    </location>
</feature>
<feature type="transmembrane region" description="Helical" evidence="7">
    <location>
        <begin position="582"/>
        <end position="604"/>
    </location>
</feature>
<protein>
    <submittedName>
        <fullName evidence="9">MraY family glycosyltransferase</fullName>
        <ecNumber evidence="9">2.7.8.-</ecNumber>
    </submittedName>
</protein>
<feature type="transmembrane region" description="Helical" evidence="7">
    <location>
        <begin position="215"/>
        <end position="234"/>
    </location>
</feature>
<keyword evidence="2" id="KW-1003">Cell membrane</keyword>
<feature type="transmembrane region" description="Helical" evidence="7">
    <location>
        <begin position="132"/>
        <end position="150"/>
    </location>
</feature>
<keyword evidence="3 9" id="KW-0808">Transferase</keyword>
<proteinExistence type="predicted"/>
<dbReference type="InterPro" id="IPR007016">
    <property type="entry name" value="O-antigen_ligase-rel_domated"/>
</dbReference>
<evidence type="ECO:0000256" key="1">
    <source>
        <dbReference type="ARBA" id="ARBA00004651"/>
    </source>
</evidence>
<evidence type="ECO:0000313" key="10">
    <source>
        <dbReference type="Proteomes" id="UP001556709"/>
    </source>
</evidence>
<evidence type="ECO:0000256" key="6">
    <source>
        <dbReference type="ARBA" id="ARBA00023136"/>
    </source>
</evidence>
<feature type="transmembrane region" description="Helical" evidence="7">
    <location>
        <begin position="387"/>
        <end position="404"/>
    </location>
</feature>
<feature type="transmembrane region" description="Helical" evidence="7">
    <location>
        <begin position="6"/>
        <end position="26"/>
    </location>
</feature>
<feature type="transmembrane region" description="Helical" evidence="7">
    <location>
        <begin position="246"/>
        <end position="265"/>
    </location>
</feature>
<evidence type="ECO:0000256" key="3">
    <source>
        <dbReference type="ARBA" id="ARBA00022679"/>
    </source>
</evidence>
<dbReference type="Pfam" id="PF04932">
    <property type="entry name" value="Wzy_C"/>
    <property type="match status" value="1"/>
</dbReference>
<feature type="transmembrane region" description="Helical" evidence="7">
    <location>
        <begin position="323"/>
        <end position="343"/>
    </location>
</feature>
<dbReference type="CDD" id="cd06853">
    <property type="entry name" value="GT_WecA_like"/>
    <property type="match status" value="1"/>
</dbReference>
<keyword evidence="5 7" id="KW-1133">Transmembrane helix</keyword>
<feature type="transmembrane region" description="Helical" evidence="7">
    <location>
        <begin position="533"/>
        <end position="551"/>
    </location>
</feature>
<dbReference type="GO" id="GO:0016740">
    <property type="term" value="F:transferase activity"/>
    <property type="evidence" value="ECO:0007669"/>
    <property type="project" value="UniProtKB-KW"/>
</dbReference>
<dbReference type="PANTHER" id="PTHR22926">
    <property type="entry name" value="PHOSPHO-N-ACETYLMURAMOYL-PENTAPEPTIDE-TRANSFERASE"/>
    <property type="match status" value="1"/>
</dbReference>
<evidence type="ECO:0000256" key="4">
    <source>
        <dbReference type="ARBA" id="ARBA00022692"/>
    </source>
</evidence>
<feature type="transmembrane region" description="Helical" evidence="7">
    <location>
        <begin position="73"/>
        <end position="90"/>
    </location>
</feature>
<evidence type="ECO:0000256" key="2">
    <source>
        <dbReference type="ARBA" id="ARBA00022475"/>
    </source>
</evidence>
<keyword evidence="10" id="KW-1185">Reference proteome</keyword>
<feature type="transmembrane region" description="Helical" evidence="7">
    <location>
        <begin position="364"/>
        <end position="381"/>
    </location>
</feature>
<feature type="transmembrane region" description="Helical" evidence="7">
    <location>
        <begin position="464"/>
        <end position="486"/>
    </location>
</feature>
<organism evidence="9 10">
    <name type="scientific">Spiribacter pallidus</name>
    <dbReference type="NCBI Taxonomy" id="1987936"/>
    <lineage>
        <taxon>Bacteria</taxon>
        <taxon>Pseudomonadati</taxon>
        <taxon>Pseudomonadota</taxon>
        <taxon>Gammaproteobacteria</taxon>
        <taxon>Chromatiales</taxon>
        <taxon>Ectothiorhodospiraceae</taxon>
        <taxon>Spiribacter</taxon>
    </lineage>
</organism>
<dbReference type="PANTHER" id="PTHR22926:SF3">
    <property type="entry name" value="UNDECAPRENYL-PHOSPHATE ALPHA-N-ACETYLGLUCOSAMINYL 1-PHOSPHATE TRANSFERASE"/>
    <property type="match status" value="1"/>
</dbReference>
<feature type="transmembrane region" description="Helical" evidence="7">
    <location>
        <begin position="162"/>
        <end position="180"/>
    </location>
</feature>
<dbReference type="InterPro" id="IPR000715">
    <property type="entry name" value="Glycosyl_transferase_4"/>
</dbReference>
<dbReference type="EC" id="2.7.8.-" evidence="9"/>
<dbReference type="RefSeq" id="WP_367959267.1">
    <property type="nucleotide sequence ID" value="NZ_JBAKFK010000003.1"/>
</dbReference>
<feature type="transmembrane region" description="Helical" evidence="7">
    <location>
        <begin position="436"/>
        <end position="457"/>
    </location>
</feature>
<sequence length="791" mass="82115">MIEIATQHWPVLLLAFATVAMLLKALRRPAMRMGLVDQPGGRKAHKRATPTIGGLAIVAGFATAYSLSPPAQISVPAWIGLAGLAFVGYLDDLKGLRSWPKLMAQLAAALIATVLGGLVIEDLGTWPGGSSMALGGAAIPLTVFALVGFVNAVNMLDGLDGLAGGVVAVMLLWLAYAATLAGAQDAAYLSLLLAAAVLGFLLHNLRSPFRRRASVFMGDAGSLALGFAVAWLAIEISQAPQRVISPVGIAWIVVLPVMDTVSLMLRRLLRGQNPFHADRNHLHHILGRAGFSTGQSAAILIALSAGLGAVGVGGSAIGVPDVVLGSALIAVAGAHYLFVRYAWRSTRALKRLRAQAGPMDWPTRMALAGGYIGLAAVPFAAERLMLAAYSLVLLASALCIRAVAADLRRLPFTWLALGLCVWLSLAMWQGPTPAVAASWLPVALSGLLALPLGWWLVRLRTHGLPLLVVLVASTLLALGSAAEWPALEAGFIQTSSHWGNPTADGLLLALVLMPLSVAAATGLAAFRQRWRARAVAVTALVTIAITLLLLLGTSSRTALAAALIGLFVLVIASAAHGVGQRVWAGIVGCAIILVLATSLLANAFKPPGLSLTEEYWEPVQSAMLYAAGETELAGERYPVVAVRLDQWRRAWKAVAERPLAGWGVLSVSDVDGVQDGAVGEVTGREAPHLSALADQKSSAYAVLALMGGWTALGLFLLIGFSAVVGIARAGAGGHWPLAHAIAAHGAMGMVLAFLFFSPLVMSLAGAALLNGVLALGVAAAVGSERRRAQIP</sequence>
<keyword evidence="4 7" id="KW-0812">Transmembrane</keyword>
<feature type="domain" description="O-antigen ligase-related" evidence="8">
    <location>
        <begin position="542"/>
        <end position="663"/>
    </location>
</feature>